<dbReference type="EMBL" id="CP046640">
    <property type="protein sequence ID" value="QTL97967.1"/>
    <property type="molecule type" value="Genomic_DNA"/>
</dbReference>
<reference evidence="2" key="1">
    <citation type="submission" date="2019-12" db="EMBL/GenBank/DDBJ databases">
        <authorList>
            <person name="zhang j."/>
            <person name="sun C.M."/>
        </authorList>
    </citation>
    <scope>NUCLEOTIDE SEQUENCE</scope>
    <source>
        <strain evidence="2">NS-1</strain>
    </source>
</reference>
<dbReference type="PIRSF" id="PIRSF029895">
    <property type="entry name" value="SpoIV"/>
    <property type="match status" value="1"/>
</dbReference>
<keyword evidence="1" id="KW-0812">Transmembrane</keyword>
<accession>A0A8A7KGF1</accession>
<organism evidence="2 3">
    <name type="scientific">Iocasia fonsfrigidae</name>
    <dbReference type="NCBI Taxonomy" id="2682810"/>
    <lineage>
        <taxon>Bacteria</taxon>
        <taxon>Bacillati</taxon>
        <taxon>Bacillota</taxon>
        <taxon>Clostridia</taxon>
        <taxon>Halanaerobiales</taxon>
        <taxon>Halanaerobiaceae</taxon>
        <taxon>Iocasia</taxon>
    </lineage>
</organism>
<evidence type="ECO:0000313" key="3">
    <source>
        <dbReference type="Proteomes" id="UP000665020"/>
    </source>
</evidence>
<sequence>MLKYLIRFIKGYLVIDITGNALERFINQMIALDIFIWDLRRIKKSHYRAKIYTVDFSKLRLLVKRRKCRVNIVEKKGLPILFFRTYKRKFLLIGFLIFILLFYAGSSFLWFIEIEGLETIDREDIINILEHNGIKPGIYKRNINPIDLERELLKNESRLIWANVRWQGTCLNIRLVEKKTVSKTAKGNVVAAKNGVINDFIVLKGRGIVSKGDTVTEGQPLILAGEGEERAHGIVRAYVWYTAEALCRYNINEVIFTGENRKFWGIKIADKTFWLKPIKANFNNYKRKREIKTIPKWRNINIPLELIIEEHREINFISEKLSRESAIFLAKEKALYTILSDIPADAVIHSVQSRDISLDDKTVKIKLLVKVEEDIADLPGIDKEGFSVKD</sequence>
<dbReference type="InterPro" id="IPR010690">
    <property type="entry name" value="YqfD"/>
</dbReference>
<dbReference type="NCBIfam" id="TIGR02876">
    <property type="entry name" value="spore_yqfD"/>
    <property type="match status" value="1"/>
</dbReference>
<proteinExistence type="predicted"/>
<dbReference type="Pfam" id="PF06898">
    <property type="entry name" value="YqfD"/>
    <property type="match status" value="1"/>
</dbReference>
<evidence type="ECO:0000313" key="2">
    <source>
        <dbReference type="EMBL" id="QTL97967.1"/>
    </source>
</evidence>
<feature type="transmembrane region" description="Helical" evidence="1">
    <location>
        <begin position="90"/>
        <end position="112"/>
    </location>
</feature>
<evidence type="ECO:0000256" key="1">
    <source>
        <dbReference type="SAM" id="Phobius"/>
    </source>
</evidence>
<dbReference type="AlphaFoldDB" id="A0A8A7KGF1"/>
<gene>
    <name evidence="2" type="primary">yqfD</name>
    <name evidence="2" type="ORF">GM661_08235</name>
</gene>
<dbReference type="KEGG" id="ifn:GM661_08235"/>
<dbReference type="Proteomes" id="UP000665020">
    <property type="component" value="Chromosome"/>
</dbReference>
<dbReference type="RefSeq" id="WP_230869572.1">
    <property type="nucleotide sequence ID" value="NZ_CP046640.1"/>
</dbReference>
<protein>
    <submittedName>
        <fullName evidence="2">Sporulation protein YqfD</fullName>
    </submittedName>
</protein>
<keyword evidence="3" id="KW-1185">Reference proteome</keyword>
<keyword evidence="1" id="KW-0472">Membrane</keyword>
<name>A0A8A7KGF1_9FIRM</name>
<keyword evidence="1" id="KW-1133">Transmembrane helix</keyword>